<evidence type="ECO:0000313" key="2">
    <source>
        <dbReference type="EMBL" id="SBP89770.1"/>
    </source>
</evidence>
<feature type="compositionally biased region" description="Basic and acidic residues" evidence="1">
    <location>
        <begin position="58"/>
        <end position="76"/>
    </location>
</feature>
<organism evidence="2 3">
    <name type="scientific">Thiomonas delicata</name>
    <name type="common">Thiomonas cuprina</name>
    <dbReference type="NCBI Taxonomy" id="364030"/>
    <lineage>
        <taxon>Bacteria</taxon>
        <taxon>Pseudomonadati</taxon>
        <taxon>Pseudomonadota</taxon>
        <taxon>Betaproteobacteria</taxon>
        <taxon>Burkholderiales</taxon>
        <taxon>Thiomonas</taxon>
    </lineage>
</organism>
<evidence type="ECO:0000313" key="3">
    <source>
        <dbReference type="Proteomes" id="UP000214566"/>
    </source>
</evidence>
<protein>
    <submittedName>
        <fullName evidence="2">Uncharacterized protein</fullName>
    </submittedName>
</protein>
<name>A0A238D9C2_THIDL</name>
<feature type="region of interest" description="Disordered" evidence="1">
    <location>
        <begin position="42"/>
        <end position="110"/>
    </location>
</feature>
<proteinExistence type="predicted"/>
<dbReference type="Proteomes" id="UP000214566">
    <property type="component" value="Unassembled WGS sequence"/>
</dbReference>
<accession>A0A238D9C2</accession>
<keyword evidence="3" id="KW-1185">Reference proteome</keyword>
<gene>
    <name evidence="2" type="ORF">THIARS_80294</name>
</gene>
<dbReference type="AlphaFoldDB" id="A0A238D9C2"/>
<evidence type="ECO:0000256" key="1">
    <source>
        <dbReference type="SAM" id="MobiDB-lite"/>
    </source>
</evidence>
<sequence>MASSLRIRMSSSMRWRSGETTGSVEFMVTLLSRTEADCLYLQHRNPHSSEPAQPLPERLPRERFSPLGLERSKTTDSRQSMAKKSPSHASPCSETGSVAAPSRQGQVKRR</sequence>
<reference evidence="2 3" key="1">
    <citation type="submission" date="2016-06" db="EMBL/GenBank/DDBJ databases">
        <authorList>
            <person name="Kjaerup R.B."/>
            <person name="Dalgaard T.S."/>
            <person name="Juul-Madsen H.R."/>
        </authorList>
    </citation>
    <scope>NUCLEOTIDE SEQUENCE [LARGE SCALE GENOMIC DNA]</scope>
    <source>
        <strain evidence="2 3">DSM 16361</strain>
    </source>
</reference>
<dbReference type="EMBL" id="FLMQ01000057">
    <property type="protein sequence ID" value="SBP89770.1"/>
    <property type="molecule type" value="Genomic_DNA"/>
</dbReference>
<feature type="compositionally biased region" description="Polar residues" evidence="1">
    <location>
        <begin position="77"/>
        <end position="96"/>
    </location>
</feature>